<dbReference type="PANTHER" id="PTHR32502:SF28">
    <property type="entry name" value="PHOSPHOTRANSFERASE SYSTEM SUGAR-SPECIFIC EIIC COMPONENT"/>
    <property type="match status" value="1"/>
</dbReference>
<sequence length="267" mass="28451">MGIQVWQIMVLTFLAFFFICEGLSTSIFANQPVIIGTITGIVMGDIGTGLAVGATLQLMILGVGTYGGASIPDYVTGAMIGTVFAITSGKGMEFGMGLAVPVGLLMVQLDVLARFSNVFFSKRVEAAIERMDFKGMARNTWLGAFSWGLSRAIPVFLMLIFGQNLVNAITEYMPEWLMSGLSVAGGLLPAVGIAILLRYLPVKNYIAYLLIGFIAAAYLKVPMVGVAIMGVALAIIAFKQEVAKNQNVVVVNQGAVQEGLLDGEYED</sequence>
<keyword evidence="5" id="KW-0598">Phosphotransferase system</keyword>
<dbReference type="PANTHER" id="PTHR32502">
    <property type="entry name" value="N-ACETYLGALACTOSAMINE PERMEASE II COMPONENT-RELATED"/>
    <property type="match status" value="1"/>
</dbReference>
<evidence type="ECO:0000256" key="3">
    <source>
        <dbReference type="ARBA" id="ARBA00022475"/>
    </source>
</evidence>
<feature type="transmembrane region" description="Helical" evidence="9">
    <location>
        <begin position="39"/>
        <end position="62"/>
    </location>
</feature>
<reference evidence="10 11" key="1">
    <citation type="submission" date="2014-07" db="EMBL/GenBank/DDBJ databases">
        <title>Draft genome of Clostridium celerecrescens 152B isolated from sediments associated with methane hydrate from Krishna Godavari basin.</title>
        <authorList>
            <person name="Honkalas V.S."/>
            <person name="Dabir A.P."/>
            <person name="Arora P."/>
            <person name="Dhakephalkar P.K."/>
        </authorList>
    </citation>
    <scope>NUCLEOTIDE SEQUENCE [LARGE SCALE GENOMIC DNA]</scope>
    <source>
        <strain evidence="10 11">152B</strain>
    </source>
</reference>
<dbReference type="Pfam" id="PF03609">
    <property type="entry name" value="EII-Sor"/>
    <property type="match status" value="1"/>
</dbReference>
<dbReference type="InterPro" id="IPR050303">
    <property type="entry name" value="GatZ_KbaZ_carbometab"/>
</dbReference>
<evidence type="ECO:0000256" key="9">
    <source>
        <dbReference type="SAM" id="Phobius"/>
    </source>
</evidence>
<keyword evidence="8 9" id="KW-0472">Membrane</keyword>
<evidence type="ECO:0000313" key="11">
    <source>
        <dbReference type="Proteomes" id="UP000028525"/>
    </source>
</evidence>
<keyword evidence="3" id="KW-1003">Cell membrane</keyword>
<keyword evidence="7 9" id="KW-1133">Transmembrane helix</keyword>
<organism evidence="10 11">
    <name type="scientific">Lacrimispora celerecrescens</name>
    <dbReference type="NCBI Taxonomy" id="29354"/>
    <lineage>
        <taxon>Bacteria</taxon>
        <taxon>Bacillati</taxon>
        <taxon>Bacillota</taxon>
        <taxon>Clostridia</taxon>
        <taxon>Lachnospirales</taxon>
        <taxon>Lachnospiraceae</taxon>
        <taxon>Lacrimispora</taxon>
    </lineage>
</organism>
<feature type="transmembrane region" description="Helical" evidence="9">
    <location>
        <begin position="181"/>
        <end position="200"/>
    </location>
</feature>
<dbReference type="PROSITE" id="PS51106">
    <property type="entry name" value="PTS_EIIC_TYPE_4"/>
    <property type="match status" value="1"/>
</dbReference>
<dbReference type="EMBL" id="JPME01000015">
    <property type="protein sequence ID" value="KEZ89577.1"/>
    <property type="molecule type" value="Genomic_DNA"/>
</dbReference>
<dbReference type="GO" id="GO:0005886">
    <property type="term" value="C:plasma membrane"/>
    <property type="evidence" value="ECO:0007669"/>
    <property type="project" value="UniProtKB-SubCell"/>
</dbReference>
<evidence type="ECO:0000256" key="7">
    <source>
        <dbReference type="ARBA" id="ARBA00022989"/>
    </source>
</evidence>
<evidence type="ECO:0000256" key="1">
    <source>
        <dbReference type="ARBA" id="ARBA00004651"/>
    </source>
</evidence>
<dbReference type="GO" id="GO:0009401">
    <property type="term" value="P:phosphoenolpyruvate-dependent sugar phosphotransferase system"/>
    <property type="evidence" value="ECO:0007669"/>
    <property type="project" value="UniProtKB-KW"/>
</dbReference>
<name>A0A084JKU3_9FIRM</name>
<feature type="transmembrane region" description="Helical" evidence="9">
    <location>
        <begin position="207"/>
        <end position="238"/>
    </location>
</feature>
<dbReference type="Proteomes" id="UP000028525">
    <property type="component" value="Unassembled WGS sequence"/>
</dbReference>
<evidence type="ECO:0000256" key="6">
    <source>
        <dbReference type="ARBA" id="ARBA00022692"/>
    </source>
</evidence>
<feature type="transmembrane region" description="Helical" evidence="9">
    <location>
        <begin position="141"/>
        <end position="161"/>
    </location>
</feature>
<gene>
    <name evidence="10" type="ORF">IO98_12805</name>
</gene>
<dbReference type="STRING" id="29354.IO98_12805"/>
<proteinExistence type="predicted"/>
<dbReference type="InterPro" id="IPR004700">
    <property type="entry name" value="PTS_IIC_man"/>
</dbReference>
<keyword evidence="6 9" id="KW-0812">Transmembrane</keyword>
<evidence type="ECO:0000256" key="4">
    <source>
        <dbReference type="ARBA" id="ARBA00022597"/>
    </source>
</evidence>
<evidence type="ECO:0000256" key="5">
    <source>
        <dbReference type="ARBA" id="ARBA00022683"/>
    </source>
</evidence>
<comment type="caution">
    <text evidence="10">The sequence shown here is derived from an EMBL/GenBank/DDBJ whole genome shotgun (WGS) entry which is preliminary data.</text>
</comment>
<feature type="transmembrane region" description="Helical" evidence="9">
    <location>
        <begin position="98"/>
        <end position="120"/>
    </location>
</feature>
<keyword evidence="4" id="KW-0762">Sugar transport</keyword>
<accession>A0A084JKU3</accession>
<keyword evidence="2" id="KW-0813">Transport</keyword>
<dbReference type="RefSeq" id="WP_038281510.1">
    <property type="nucleotide sequence ID" value="NZ_JPME01000015.1"/>
</dbReference>
<keyword evidence="11" id="KW-1185">Reference proteome</keyword>
<comment type="subcellular location">
    <subcellularLocation>
        <location evidence="1">Cell membrane</location>
        <topology evidence="1">Multi-pass membrane protein</topology>
    </subcellularLocation>
</comment>
<dbReference type="AlphaFoldDB" id="A0A084JKU3"/>
<protein>
    <submittedName>
        <fullName evidence="10">PTS sorbose transporter subunit IIC</fullName>
    </submittedName>
</protein>
<evidence type="ECO:0000313" key="10">
    <source>
        <dbReference type="EMBL" id="KEZ89577.1"/>
    </source>
</evidence>
<evidence type="ECO:0000256" key="2">
    <source>
        <dbReference type="ARBA" id="ARBA00022448"/>
    </source>
</evidence>
<dbReference type="OrthoDB" id="9815089at2"/>
<evidence type="ECO:0000256" key="8">
    <source>
        <dbReference type="ARBA" id="ARBA00023136"/>
    </source>
</evidence>